<dbReference type="Pfam" id="PF20431">
    <property type="entry name" value="E_motif"/>
    <property type="match status" value="1"/>
</dbReference>
<dbReference type="NCBIfam" id="TIGR00756">
    <property type="entry name" value="PPR"/>
    <property type="match status" value="3"/>
</dbReference>
<comment type="caution">
    <text evidence="7">The sequence shown here is derived from an EMBL/GenBank/DDBJ whole genome shotgun (WGS) entry which is preliminary data.</text>
</comment>
<evidence type="ECO:0000256" key="1">
    <source>
        <dbReference type="ARBA" id="ARBA00006643"/>
    </source>
</evidence>
<feature type="transmembrane region" description="Helical" evidence="4">
    <location>
        <begin position="466"/>
        <end position="493"/>
    </location>
</feature>
<evidence type="ECO:0000313" key="7">
    <source>
        <dbReference type="EMBL" id="KAK9214945.1"/>
    </source>
</evidence>
<dbReference type="SUPFAM" id="SSF48403">
    <property type="entry name" value="Ankyrin repeat"/>
    <property type="match status" value="1"/>
</dbReference>
<dbReference type="Proteomes" id="UP001428341">
    <property type="component" value="Unassembled WGS sequence"/>
</dbReference>
<keyword evidence="2" id="KW-0677">Repeat</keyword>
<dbReference type="InterPro" id="IPR002885">
    <property type="entry name" value="PPR_rpt"/>
</dbReference>
<feature type="transmembrane region" description="Helical" evidence="4">
    <location>
        <begin position="429"/>
        <end position="446"/>
    </location>
</feature>
<feature type="domain" description="PGG" evidence="5">
    <location>
        <begin position="421"/>
        <end position="533"/>
    </location>
</feature>
<dbReference type="InterPro" id="IPR046960">
    <property type="entry name" value="PPR_At4g14850-like_plant"/>
</dbReference>
<proteinExistence type="inferred from homology"/>
<feature type="domain" description="DYW" evidence="6">
    <location>
        <begin position="1097"/>
        <end position="1189"/>
    </location>
</feature>
<dbReference type="SMART" id="SM00248">
    <property type="entry name" value="ANK"/>
    <property type="match status" value="6"/>
</dbReference>
<dbReference type="EMBL" id="JBCGBO010000003">
    <property type="protein sequence ID" value="KAK9214945.1"/>
    <property type="molecule type" value="Genomic_DNA"/>
</dbReference>
<dbReference type="InterPro" id="IPR036770">
    <property type="entry name" value="Ankyrin_rpt-contain_sf"/>
</dbReference>
<dbReference type="Pfam" id="PF12796">
    <property type="entry name" value="Ank_2"/>
    <property type="match status" value="1"/>
</dbReference>
<feature type="transmembrane region" description="Helical" evidence="4">
    <location>
        <begin position="505"/>
        <end position="528"/>
    </location>
</feature>
<dbReference type="Pfam" id="PF14432">
    <property type="entry name" value="DYW_deaminase"/>
    <property type="match status" value="1"/>
</dbReference>
<keyword evidence="4" id="KW-0472">Membrane</keyword>
<dbReference type="AlphaFoldDB" id="A0AAP0MRG7"/>
<dbReference type="InterPro" id="IPR046848">
    <property type="entry name" value="E_motif"/>
</dbReference>
<dbReference type="GO" id="GO:0009451">
    <property type="term" value="P:RNA modification"/>
    <property type="evidence" value="ECO:0007669"/>
    <property type="project" value="InterPro"/>
</dbReference>
<evidence type="ECO:0000256" key="4">
    <source>
        <dbReference type="SAM" id="Phobius"/>
    </source>
</evidence>
<dbReference type="Gene3D" id="1.25.40.10">
    <property type="entry name" value="Tetratricopeptide repeat domain"/>
    <property type="match status" value="3"/>
</dbReference>
<organism evidence="7 8">
    <name type="scientific">Citrus x changshan-huyou</name>
    <dbReference type="NCBI Taxonomy" id="2935761"/>
    <lineage>
        <taxon>Eukaryota</taxon>
        <taxon>Viridiplantae</taxon>
        <taxon>Streptophyta</taxon>
        <taxon>Embryophyta</taxon>
        <taxon>Tracheophyta</taxon>
        <taxon>Spermatophyta</taxon>
        <taxon>Magnoliopsida</taxon>
        <taxon>eudicotyledons</taxon>
        <taxon>Gunneridae</taxon>
        <taxon>Pentapetalae</taxon>
        <taxon>rosids</taxon>
        <taxon>malvids</taxon>
        <taxon>Sapindales</taxon>
        <taxon>Rutaceae</taxon>
        <taxon>Aurantioideae</taxon>
        <taxon>Citrus</taxon>
    </lineage>
</organism>
<protein>
    <recommendedName>
        <fullName evidence="9">Pentatricopeptide repeat-containing protein</fullName>
    </recommendedName>
</protein>
<dbReference type="Gene3D" id="1.25.40.20">
    <property type="entry name" value="Ankyrin repeat-containing domain"/>
    <property type="match status" value="2"/>
</dbReference>
<dbReference type="InterPro" id="IPR002110">
    <property type="entry name" value="Ankyrin_rpt"/>
</dbReference>
<dbReference type="FunFam" id="1.25.40.10:FF:000196">
    <property type="entry name" value="Pentatricopeptide repeat-containing protein At4g14850"/>
    <property type="match status" value="1"/>
</dbReference>
<accession>A0AAP0MRG7</accession>
<evidence type="ECO:0000259" key="5">
    <source>
        <dbReference type="Pfam" id="PF13962"/>
    </source>
</evidence>
<dbReference type="GO" id="GO:0003723">
    <property type="term" value="F:RNA binding"/>
    <property type="evidence" value="ECO:0007669"/>
    <property type="project" value="InterPro"/>
</dbReference>
<feature type="transmembrane region" description="Helical" evidence="4">
    <location>
        <begin position="540"/>
        <end position="561"/>
    </location>
</feature>
<dbReference type="InterPro" id="IPR032867">
    <property type="entry name" value="DYW_dom"/>
</dbReference>
<evidence type="ECO:0000259" key="6">
    <source>
        <dbReference type="Pfam" id="PF14432"/>
    </source>
</evidence>
<dbReference type="Pfam" id="PF01535">
    <property type="entry name" value="PPR"/>
    <property type="match status" value="4"/>
</dbReference>
<sequence length="1189" mass="134513">MERRRTNGGKTYQVRVSIPDGDAANSPQPLQNDKMLYSHKCVPLYKAALKGDCSEAKRILGYDHQFMLRAAITKRCQTVLHVATGAKQTNFVKQMVKLGQDDLLTLQDEKGNTAFCFAAAVGSVEIAQFMLKRNPDLLTIRGGAQMTPLYIAALFGQRKMASFLYRQEEDNLTPDDLENIFFVAIESGLYDLALKLLKKNKKLLAVATHVKYGTAMHMLARNPSAFTSSGPGRLKVPGMKFITNNTDSSSQALELVKCLWEEISESTHEDVLKLISKPSNLLFDAAHSGNFKFLAVLIHSYPDLVHELDEEDRSIFHIAVMHRHAETFKLIYEIGFGKELIATYVDKSGNNLLHLAAQYSNPKPISKVPGAALEMQRELITFKEVETVVKPSFKEMKNNDGKTPWELFTSEHKTLLEEAENWMKRRAESCSIVATLAIAGVFQAAFTLPGGTKDGKGTPNFHSKIWFHIFVMSEAIAFSCSCISMLMFLSILITSRYRENDFLKLLPFKLILGLLSLFIALTAMMLSFSSNFFLAYRDRINCFSMLPIILVFLPVALYLLLQCRLMGDILYSTCRPRFLLEGNSMTRTSVLHQSLLLTQPEEPPKGPELNLRLKEQECLTILKTCKNLEEFKKVHAHVLKWGFFWNPFCASNLVATCALSHWGSMDYACSIFRQIDEPGAFDFNSLIRGFVKDVKFEEALFLYNEMFERGVEPDNFTFPALFKACAKLQALKEGMQIHGHVFKLGFEYDLFVQNSLINMYGKCEKVEFASAIFKQMDQKSVASWSAIIAAHASNGLWSECLKLFGEMNSEKCWRPEESILVSVLSACTHLGALDLGKCTHGSLIRNISALNVIVETSLIDMYVKCGCLEKGLCLFRMMAEKSQLTDSVMISGLAMHGQGKEALSIFSEMLREGLEPDDVVYVGVLSACSHAGLVNEGLLCFDRMKLEHRIVPTVQHYGCVVDLMGRAGMLGEALELIQSMPIQQNDVVWRSLLSASKVHHNLEIGERAAKNLFQINSHHPSDYVVLSNMYARAQRWDDVAKIRTEMASKGLNQSPGFSLVEVARKVYKFVSQDRSHPKWDNIYEMIHQMEWQLKFEGYSPDISQVLLDVDEDEKRERLKGHSQKLAIAFALIHTSQGSPIRIARNLRMCNDCHTYTKLISVIYEREIIVRDRKRFHHFKDGTCSCRDYW</sequence>
<keyword evidence="4" id="KW-0812">Transmembrane</keyword>
<dbReference type="GO" id="GO:0008270">
    <property type="term" value="F:zinc ion binding"/>
    <property type="evidence" value="ECO:0007669"/>
    <property type="project" value="InterPro"/>
</dbReference>
<evidence type="ECO:0000256" key="2">
    <source>
        <dbReference type="ARBA" id="ARBA00022737"/>
    </source>
</evidence>
<feature type="repeat" description="PPR" evidence="3">
    <location>
        <begin position="749"/>
        <end position="783"/>
    </location>
</feature>
<keyword evidence="4" id="KW-1133">Transmembrane helix</keyword>
<gene>
    <name evidence="7" type="ORF">WN944_006947</name>
</gene>
<dbReference type="PANTHER" id="PTHR47926">
    <property type="entry name" value="PENTATRICOPEPTIDE REPEAT-CONTAINING PROTEIN"/>
    <property type="match status" value="1"/>
</dbReference>
<reference evidence="7 8" key="1">
    <citation type="submission" date="2024-05" db="EMBL/GenBank/DDBJ databases">
        <title>Haplotype-resolved chromosome-level genome assembly of Huyou (Citrus changshanensis).</title>
        <authorList>
            <person name="Miao C."/>
            <person name="Chen W."/>
            <person name="Wu Y."/>
            <person name="Wang L."/>
            <person name="Zhao S."/>
            <person name="Grierson D."/>
            <person name="Xu C."/>
            <person name="Chen K."/>
        </authorList>
    </citation>
    <scope>NUCLEOTIDE SEQUENCE [LARGE SCALE GENOMIC DNA]</scope>
    <source>
        <strain evidence="7">01-14</strain>
        <tissue evidence="7">Leaf</tissue>
    </source>
</reference>
<feature type="repeat" description="PPR" evidence="3">
    <location>
        <begin position="679"/>
        <end position="713"/>
    </location>
</feature>
<dbReference type="InterPro" id="IPR011990">
    <property type="entry name" value="TPR-like_helical_dom_sf"/>
</dbReference>
<dbReference type="Pfam" id="PF13041">
    <property type="entry name" value="PPR_2"/>
    <property type="match status" value="2"/>
</dbReference>
<feature type="repeat" description="PPR" evidence="3">
    <location>
        <begin position="882"/>
        <end position="916"/>
    </location>
</feature>
<evidence type="ECO:0008006" key="9">
    <source>
        <dbReference type="Google" id="ProtNLM"/>
    </source>
</evidence>
<evidence type="ECO:0000256" key="3">
    <source>
        <dbReference type="PROSITE-ProRule" id="PRU00708"/>
    </source>
</evidence>
<dbReference type="Pfam" id="PF13962">
    <property type="entry name" value="PGG"/>
    <property type="match status" value="1"/>
</dbReference>
<evidence type="ECO:0000313" key="8">
    <source>
        <dbReference type="Proteomes" id="UP001428341"/>
    </source>
</evidence>
<keyword evidence="8" id="KW-1185">Reference proteome</keyword>
<dbReference type="FunFam" id="1.25.40.10:FF:000576">
    <property type="entry name" value="Pentatricopeptide repeat-containing protein, chloroplastic"/>
    <property type="match status" value="1"/>
</dbReference>
<dbReference type="PROSITE" id="PS51375">
    <property type="entry name" value="PPR"/>
    <property type="match status" value="3"/>
</dbReference>
<comment type="similarity">
    <text evidence="1">Belongs to the PPR family. PCMP-H subfamily.</text>
</comment>
<dbReference type="FunFam" id="1.25.40.10:FF:000144">
    <property type="entry name" value="Pentatricopeptide repeat-containing protein, mitochondrial"/>
    <property type="match status" value="1"/>
</dbReference>
<dbReference type="FunFam" id="1.25.40.10:FF:000366">
    <property type="entry name" value="Pentatricopeptide (PPR) repeat-containing protein"/>
    <property type="match status" value="1"/>
</dbReference>
<dbReference type="PANTHER" id="PTHR47926:SF400">
    <property type="entry name" value="PENTACOTRIPEPTIDE-REPEAT REGION OF PRORP DOMAIN-CONTAINING PROTEIN"/>
    <property type="match status" value="1"/>
</dbReference>
<dbReference type="InterPro" id="IPR026961">
    <property type="entry name" value="PGG_dom"/>
</dbReference>
<name>A0AAP0MRG7_9ROSI</name>